<feature type="compositionally biased region" description="Basic and acidic residues" evidence="1">
    <location>
        <begin position="927"/>
        <end position="938"/>
    </location>
</feature>
<feature type="compositionally biased region" description="Basic and acidic residues" evidence="1">
    <location>
        <begin position="1173"/>
        <end position="1184"/>
    </location>
</feature>
<gene>
    <name evidence="2" type="ORF">DFH07DRAFT_974209</name>
</gene>
<comment type="caution">
    <text evidence="2">The sequence shown here is derived from an EMBL/GenBank/DDBJ whole genome shotgun (WGS) entry which is preliminary data.</text>
</comment>
<accession>A0AAD7HAC1</accession>
<feature type="region of interest" description="Disordered" evidence="1">
    <location>
        <begin position="918"/>
        <end position="938"/>
    </location>
</feature>
<organism evidence="2 3">
    <name type="scientific">Mycena maculata</name>
    <dbReference type="NCBI Taxonomy" id="230809"/>
    <lineage>
        <taxon>Eukaryota</taxon>
        <taxon>Fungi</taxon>
        <taxon>Dikarya</taxon>
        <taxon>Basidiomycota</taxon>
        <taxon>Agaricomycotina</taxon>
        <taxon>Agaricomycetes</taxon>
        <taxon>Agaricomycetidae</taxon>
        <taxon>Agaricales</taxon>
        <taxon>Marasmiineae</taxon>
        <taxon>Mycenaceae</taxon>
        <taxon>Mycena</taxon>
    </lineage>
</organism>
<evidence type="ECO:0000256" key="1">
    <source>
        <dbReference type="SAM" id="MobiDB-lite"/>
    </source>
</evidence>
<reference evidence="2" key="1">
    <citation type="submission" date="2023-03" db="EMBL/GenBank/DDBJ databases">
        <title>Massive genome expansion in bonnet fungi (Mycena s.s.) driven by repeated elements and novel gene families across ecological guilds.</title>
        <authorList>
            <consortium name="Lawrence Berkeley National Laboratory"/>
            <person name="Harder C.B."/>
            <person name="Miyauchi S."/>
            <person name="Viragh M."/>
            <person name="Kuo A."/>
            <person name="Thoen E."/>
            <person name="Andreopoulos B."/>
            <person name="Lu D."/>
            <person name="Skrede I."/>
            <person name="Drula E."/>
            <person name="Henrissat B."/>
            <person name="Morin E."/>
            <person name="Kohler A."/>
            <person name="Barry K."/>
            <person name="LaButti K."/>
            <person name="Morin E."/>
            <person name="Salamov A."/>
            <person name="Lipzen A."/>
            <person name="Mereny Z."/>
            <person name="Hegedus B."/>
            <person name="Baldrian P."/>
            <person name="Stursova M."/>
            <person name="Weitz H."/>
            <person name="Taylor A."/>
            <person name="Grigoriev I.V."/>
            <person name="Nagy L.G."/>
            <person name="Martin F."/>
            <person name="Kauserud H."/>
        </authorList>
    </citation>
    <scope>NUCLEOTIDE SEQUENCE</scope>
    <source>
        <strain evidence="2">CBHHK188m</strain>
    </source>
</reference>
<sequence>MPPDAEPRSKHTPADQEYLDSLSARQLMDFRNYLFSPTYIALNAAKFLDHEWVDVGELRKYLQHTVAVPAPAPVKTGAIPPFVTPGPTCVVKAEPVGSSLSAEIKLRVLNEGGQEVFEILSDSELEDTADSDLEVIATLQRVSRSSSATPLTDPDHFADEATSSFNLADADHFTDNYDSDVDRPFTGSGDTMLTDDDASDLEESDTVWQDDGKSFLRTGKLRVTQKLTVERVEYRVGPAVIYPIHRTRTAIVVDLANATYRDPGTNQLYTLNTIIMNADNDSWEWLGGSRKTVQVVFTHGKKPIECQQIRYKCKAYNASNWIQPHATPSLQHSKRPDAERATHKKSGLRCKPAFHFFNISCMITFHRFMTNIRGAKCLAVNSLGNRCPGGPVLKAKREGSSRGHQYFVGCSGWTPKFKQGHRIHNIPDNVDENLLANALAGRPLSDDRTKDTPPCSGLIHPHTGLRKKTCPHAHIVNGMQVQGRIQNYPCEAVRTIFVPTDPLVFKVLIVHNTTGHNHPMPTLTKVSFGHKETYRQCIEANGVLGASVAKIDNAPSTSQLLKGKIPAAHAAPLHNKRVKQDLLHAAKLEKYPNGLGVDAILPMFHEELTKPLPECYIHSHITTKKGEIIIVTFVPYLLKLLDDPGVTSFDGDATYKGIEGKLNEWELSIFAKVVQRAASLLRAYINGASADFFEDLFDELQRVKLMVTGKPIALKRFVRGGNLLVTNVDMDGAQALGLCRSVMKYNDPEYSGIANNTPPEEIASEFIKLCWRHGKEPIHDFKSLVSAEQYTRIQDVFYIDSTESLEEFSSFIYGLGHKKISDWWRHKEMHTWIIPCLVKSQSHIPADVWDSTPSTTNTNEAQHHWTNSLTGIKLTPVEALESRRKVDQNVAKEIQMSMQTGILSNSNNELAHRMARNGQRQSAAARRARESREAGDISKELQRQINDSVATTKRLKEQLKAAKGPSVDAYERRAHVQSDEADNLSTTAVLTVTPTQSEAPSMPADWVQPSVDSTFGFDIDFDSFLATLGSTDTSLSFFAQDTYMAQSSSYDPTLDPTIFGFPGGDFNALMPASSGIPAADPFGEFMTMYGSSGVFPDATASDFDGTRGVNLVSGAPCGNQLPSLPPPPPESPPAPSPPAEHRPESKPRRMRKEVDEANIITSTRSRAPTARKRLADGEISERPQKKAKSN</sequence>
<evidence type="ECO:0000313" key="3">
    <source>
        <dbReference type="Proteomes" id="UP001215280"/>
    </source>
</evidence>
<feature type="compositionally biased region" description="Basic and acidic residues" evidence="1">
    <location>
        <begin position="1139"/>
        <end position="1155"/>
    </location>
</feature>
<protein>
    <submittedName>
        <fullName evidence="2">Uncharacterized protein</fullName>
    </submittedName>
</protein>
<feature type="compositionally biased region" description="Acidic residues" evidence="1">
    <location>
        <begin position="193"/>
        <end position="204"/>
    </location>
</feature>
<feature type="region of interest" description="Disordered" evidence="1">
    <location>
        <begin position="178"/>
        <end position="204"/>
    </location>
</feature>
<evidence type="ECO:0000313" key="2">
    <source>
        <dbReference type="EMBL" id="KAJ7715301.1"/>
    </source>
</evidence>
<name>A0AAD7HAC1_9AGAR</name>
<feature type="region of interest" description="Disordered" evidence="1">
    <location>
        <begin position="1113"/>
        <end position="1190"/>
    </location>
</feature>
<dbReference type="Proteomes" id="UP001215280">
    <property type="component" value="Unassembled WGS sequence"/>
</dbReference>
<keyword evidence="3" id="KW-1185">Reference proteome</keyword>
<proteinExistence type="predicted"/>
<feature type="compositionally biased region" description="Pro residues" evidence="1">
    <location>
        <begin position="1123"/>
        <end position="1138"/>
    </location>
</feature>
<dbReference type="EMBL" id="JARJLG010000351">
    <property type="protein sequence ID" value="KAJ7715301.1"/>
    <property type="molecule type" value="Genomic_DNA"/>
</dbReference>
<dbReference type="AlphaFoldDB" id="A0AAD7HAC1"/>